<evidence type="ECO:0000259" key="2">
    <source>
        <dbReference type="SMART" id="SM00974"/>
    </source>
</evidence>
<keyword evidence="4" id="KW-1185">Reference proteome</keyword>
<dbReference type="InterPro" id="IPR025280">
    <property type="entry name" value="SNIPE"/>
</dbReference>
<name>A0A4V2NI91_9MOLU</name>
<reference evidence="3 4" key="1">
    <citation type="submission" date="2018-02" db="EMBL/GenBank/DDBJ databases">
        <title>Mycoplasma marinum and Mycoplasma todarodis sp. nov., moderately halophilic and psychrotolerant mycoplasmas isolated from cephalopods.</title>
        <authorList>
            <person name="Viver T."/>
        </authorList>
    </citation>
    <scope>NUCLEOTIDE SEQUENCE [LARGE SCALE GENOMIC DNA]</scope>
    <source>
        <strain evidence="3 4">5H</strain>
    </source>
</reference>
<proteinExistence type="predicted"/>
<dbReference type="SMART" id="SM00974">
    <property type="entry name" value="T5orf172"/>
    <property type="match status" value="1"/>
</dbReference>
<dbReference type="Pfam" id="PF10544">
    <property type="entry name" value="T5orf172"/>
    <property type="match status" value="1"/>
</dbReference>
<feature type="coiled-coil region" evidence="1">
    <location>
        <begin position="7"/>
        <end position="67"/>
    </location>
</feature>
<sequence length="413" mass="48695">MRKKDIIENLTQENNKLKNKLIEVEEKNKALQSIVENTNNDILEEEKQSILSEIQNMEEILEVKRREMSFIEGISDDVEFGIYNPKVDFIHNNYIEEWDKQRKDLSVLSKSQEIIVINTPMKLGGNERKGIKLQKDLTKLGIIHLNNIANIQFKSTTQGNYEKQLIKFDKEFDKVNKILSPLNVEISEEFKLEILNSFKMVIKMNLQKENDREEARQERERIQEEKKVQREIEREKEKINKEVEKYELRIAEIYKQSSKESSDKDAEIEALKQKIAELNNEEEELQERLAQTGAGYVYIISNIGSFGEEVYKIGVTRRLEPEVRIRELSSASVPFPFDKHALIWSEQAFKLETALHKYFTNERVNKVNTRKEFFRTSLEDIKIATNKITDTSVKWIDEPEAIQYRLTLEEEVE</sequence>
<organism evidence="3 4">
    <name type="scientific">Mycoplasma todarodis</name>
    <dbReference type="NCBI Taxonomy" id="1937191"/>
    <lineage>
        <taxon>Bacteria</taxon>
        <taxon>Bacillati</taxon>
        <taxon>Mycoplasmatota</taxon>
        <taxon>Mollicutes</taxon>
        <taxon>Mycoplasmataceae</taxon>
        <taxon>Mycoplasma</taxon>
    </lineage>
</organism>
<dbReference type="InterPro" id="IPR018306">
    <property type="entry name" value="Phage_T5_Orf172_DNA-bd"/>
</dbReference>
<evidence type="ECO:0000313" key="3">
    <source>
        <dbReference type="EMBL" id="TCG11955.1"/>
    </source>
</evidence>
<dbReference type="Proteomes" id="UP000291072">
    <property type="component" value="Unassembled WGS sequence"/>
</dbReference>
<dbReference type="RefSeq" id="WP_131613098.1">
    <property type="nucleotide sequence ID" value="NZ_PSZP01000002.1"/>
</dbReference>
<accession>A0A4V2NI91</accession>
<evidence type="ECO:0000313" key="4">
    <source>
        <dbReference type="Proteomes" id="UP000291072"/>
    </source>
</evidence>
<gene>
    <name evidence="3" type="ORF">C4B25_00425</name>
</gene>
<comment type="caution">
    <text evidence="3">The sequence shown here is derived from an EMBL/GenBank/DDBJ whole genome shotgun (WGS) entry which is preliminary data.</text>
</comment>
<dbReference type="OrthoDB" id="9811665at2"/>
<feature type="domain" description="Bacteriophage T5 Orf172 DNA-binding" evidence="2">
    <location>
        <begin position="305"/>
        <end position="388"/>
    </location>
</feature>
<feature type="coiled-coil region" evidence="1">
    <location>
        <begin position="203"/>
        <end position="295"/>
    </location>
</feature>
<keyword evidence="1" id="KW-0175">Coiled coil</keyword>
<dbReference type="EMBL" id="PSZP01000002">
    <property type="protein sequence ID" value="TCG11955.1"/>
    <property type="molecule type" value="Genomic_DNA"/>
</dbReference>
<dbReference type="AlphaFoldDB" id="A0A4V2NI91"/>
<dbReference type="Pfam" id="PF13250">
    <property type="entry name" value="SNIPE"/>
    <property type="match status" value="1"/>
</dbReference>
<protein>
    <recommendedName>
        <fullName evidence="2">Bacteriophage T5 Orf172 DNA-binding domain-containing protein</fullName>
    </recommendedName>
</protein>
<evidence type="ECO:0000256" key="1">
    <source>
        <dbReference type="SAM" id="Coils"/>
    </source>
</evidence>